<evidence type="ECO:0000259" key="1">
    <source>
        <dbReference type="Pfam" id="PF01593"/>
    </source>
</evidence>
<evidence type="ECO:0000313" key="2">
    <source>
        <dbReference type="EMBL" id="TDD42038.1"/>
    </source>
</evidence>
<dbReference type="Gene3D" id="3.50.50.60">
    <property type="entry name" value="FAD/NAD(P)-binding domain"/>
    <property type="match status" value="1"/>
</dbReference>
<proteinExistence type="predicted"/>
<name>A0A4R4YBK7_9PSEU</name>
<feature type="domain" description="Amine oxidase" evidence="1">
    <location>
        <begin position="29"/>
        <end position="455"/>
    </location>
</feature>
<dbReference type="EMBL" id="SMKW01000052">
    <property type="protein sequence ID" value="TDD42038.1"/>
    <property type="molecule type" value="Genomic_DNA"/>
</dbReference>
<gene>
    <name evidence="2" type="ORF">E1288_30670</name>
</gene>
<dbReference type="NCBIfam" id="TIGR03467">
    <property type="entry name" value="HpnE"/>
    <property type="match status" value="1"/>
</dbReference>
<dbReference type="InterPro" id="IPR017830">
    <property type="entry name" value="SQase_HpnE"/>
</dbReference>
<dbReference type="InterPro" id="IPR050464">
    <property type="entry name" value="Zeta_carotene_desat/Oxidored"/>
</dbReference>
<dbReference type="InterPro" id="IPR036188">
    <property type="entry name" value="FAD/NAD-bd_sf"/>
</dbReference>
<dbReference type="Proteomes" id="UP000294947">
    <property type="component" value="Unassembled WGS sequence"/>
</dbReference>
<dbReference type="InterPro" id="IPR002937">
    <property type="entry name" value="Amino_oxidase"/>
</dbReference>
<accession>A0A4R4YBK7</accession>
<protein>
    <submittedName>
        <fullName evidence="2">FAD-dependent oxidoreductase</fullName>
    </submittedName>
</protein>
<reference evidence="2 3" key="1">
    <citation type="submission" date="2019-03" db="EMBL/GenBank/DDBJ databases">
        <title>Draft genome sequences of novel Actinobacteria.</title>
        <authorList>
            <person name="Sahin N."/>
            <person name="Ay H."/>
            <person name="Saygin H."/>
        </authorList>
    </citation>
    <scope>NUCLEOTIDE SEQUENCE [LARGE SCALE GENOMIC DNA]</scope>
    <source>
        <strain evidence="2 3">7K502</strain>
    </source>
</reference>
<organism evidence="2 3">
    <name type="scientific">Saccharopolyspora elongata</name>
    <dbReference type="NCBI Taxonomy" id="2530387"/>
    <lineage>
        <taxon>Bacteria</taxon>
        <taxon>Bacillati</taxon>
        <taxon>Actinomycetota</taxon>
        <taxon>Actinomycetes</taxon>
        <taxon>Pseudonocardiales</taxon>
        <taxon>Pseudonocardiaceae</taxon>
        <taxon>Saccharopolyspora</taxon>
    </lineage>
</organism>
<dbReference type="PRINTS" id="PR00368">
    <property type="entry name" value="FADPNR"/>
</dbReference>
<dbReference type="AlphaFoldDB" id="A0A4R4YBK7"/>
<dbReference type="Pfam" id="PF01593">
    <property type="entry name" value="Amino_oxidase"/>
    <property type="match status" value="1"/>
</dbReference>
<comment type="caution">
    <text evidence="2">The sequence shown here is derived from an EMBL/GenBank/DDBJ whole genome shotgun (WGS) entry which is preliminary data.</text>
</comment>
<keyword evidence="3" id="KW-1185">Reference proteome</keyword>
<evidence type="ECO:0000313" key="3">
    <source>
        <dbReference type="Proteomes" id="UP000294947"/>
    </source>
</evidence>
<dbReference type="PANTHER" id="PTHR42923:SF47">
    <property type="entry name" value="BLR3003 PROTEIN"/>
    <property type="match status" value="1"/>
</dbReference>
<dbReference type="PANTHER" id="PTHR42923">
    <property type="entry name" value="PROTOPORPHYRINOGEN OXIDASE"/>
    <property type="match status" value="1"/>
</dbReference>
<dbReference type="GO" id="GO:0016491">
    <property type="term" value="F:oxidoreductase activity"/>
    <property type="evidence" value="ECO:0007669"/>
    <property type="project" value="InterPro"/>
</dbReference>
<dbReference type="PRINTS" id="PR00411">
    <property type="entry name" value="PNDRDTASEI"/>
</dbReference>
<dbReference type="OrthoDB" id="7849608at2"/>
<dbReference type="SUPFAM" id="SSF51905">
    <property type="entry name" value="FAD/NAD(P)-binding domain"/>
    <property type="match status" value="1"/>
</dbReference>
<sequence>MAEGGRRGAVAGGDGAVNRGRVVVVGGGLAGVTAALRCAELGFEVRLLEARPRLGGATYSFVRGELVVDTGQHVFLRCYTAYRGLLRRLGVADSISMQPRFHVPVLSPVGRPSVLRRWNLPAPAHLAPSLLDYRMLTVAERARVARTALALRRLDPDDPALDYISLGQWLRQRGESPRAVDALWGLLAVAALNAEPEDASMALATKVFRTGVLDSTDSADIAIPQVPLGQLHGEAAHRALLAAGVDVRVRCKARTIHRSGTGFRIPVRDGTGDSVLTADSVVVAVPHRAAAPLVADLPVPGVAAWERLSAAPIVNVHVLYDRRVTGLEMAAVLDSPLQWIFDRTAISGATRGQYLAISLSAAQEHIHARTEDLHDLFVPALRQVFPHARAARVLDFFVTREPNATFRQAPGTAAIRPSACTPVPGLVLAGAWTATGWPDTTEGAVLSGTHAAEVVDLDQRSQRGMEVTA</sequence>